<name>A0A1F7FG94_UNCRA</name>
<dbReference type="SUPFAM" id="SSF52540">
    <property type="entry name" value="P-loop containing nucleoside triphosphate hydrolases"/>
    <property type="match status" value="1"/>
</dbReference>
<evidence type="ECO:0000256" key="1">
    <source>
        <dbReference type="ARBA" id="ARBA00022741"/>
    </source>
</evidence>
<dbReference type="InterPro" id="IPR025943">
    <property type="entry name" value="Sigma_54_int_dom_ATP-bd_2"/>
</dbReference>
<dbReference type="SUPFAM" id="SSF46689">
    <property type="entry name" value="Homeodomain-like"/>
    <property type="match status" value="1"/>
</dbReference>
<keyword evidence="1" id="KW-0547">Nucleotide-binding</keyword>
<dbReference type="Pfam" id="PF00158">
    <property type="entry name" value="Sigma54_activat"/>
    <property type="match status" value="1"/>
</dbReference>
<dbReference type="PANTHER" id="PTHR32071">
    <property type="entry name" value="TRANSCRIPTIONAL REGULATORY PROTEIN"/>
    <property type="match status" value="1"/>
</dbReference>
<protein>
    <recommendedName>
        <fullName evidence="7">Sigma-54 factor interaction domain-containing protein</fullName>
    </recommendedName>
</protein>
<dbReference type="Gene3D" id="3.40.50.300">
    <property type="entry name" value="P-loop containing nucleotide triphosphate hydrolases"/>
    <property type="match status" value="1"/>
</dbReference>
<keyword evidence="3" id="KW-0805">Transcription regulation</keyword>
<dbReference type="Gene3D" id="3.30.450.40">
    <property type="match status" value="1"/>
</dbReference>
<dbReference type="GO" id="GO:0006355">
    <property type="term" value="P:regulation of DNA-templated transcription"/>
    <property type="evidence" value="ECO:0007669"/>
    <property type="project" value="InterPro"/>
</dbReference>
<reference evidence="8 9" key="1">
    <citation type="journal article" date="2016" name="Nat. Commun.">
        <title>Thousands of microbial genomes shed light on interconnected biogeochemical processes in an aquifer system.</title>
        <authorList>
            <person name="Anantharaman K."/>
            <person name="Brown C.T."/>
            <person name="Hug L.A."/>
            <person name="Sharon I."/>
            <person name="Castelle C.J."/>
            <person name="Probst A.J."/>
            <person name="Thomas B.C."/>
            <person name="Singh A."/>
            <person name="Wilkins M.J."/>
            <person name="Karaoz U."/>
            <person name="Brodie E.L."/>
            <person name="Williams K.H."/>
            <person name="Hubbard S.S."/>
            <person name="Banfield J.F."/>
        </authorList>
    </citation>
    <scope>NUCLEOTIDE SEQUENCE [LARGE SCALE GENOMIC DNA]</scope>
</reference>
<dbReference type="InterPro" id="IPR029016">
    <property type="entry name" value="GAF-like_dom_sf"/>
</dbReference>
<sequence>MPVTEKKQLESLLQASAALHSSIDLPELLRKMIDLISGVLECSGSSIYVFDQAKGELVLEADTAGKDLNLKIEAGPRVYAAGVGVPVHVRDSRTDKRWEALAQGDEGPQSVLCVPMQFNGQSVGVIEATDKKDGGQFDYDDLQLFQGFANICGAAIINARRFSAVSSENRKLKETLAGSVVNLIGNSTAVQKITSVIKKVAHVDSIVLITGESGTGKEIIARSIHALSDRKDKPFIPVNCGAVPEILLESELFGHEKGAFTGADRQRAGIFEEAEGGTVFLDEIGETSLTTQVKLLRVLQEGAFKRVGSNREIKSNVRVISATNRKLEELVAEKKFREDLYYRINVVAIPVPPLRERMDDLPVLAGHFLKKSCEKLKKNSAGISPAVMRLFFSYEWKGNVRELENTIESAVAMSEGSFLEPGDLPVRFSSALSSAPGFMSLAHLTYDEAKDEFEKQYFSGLLQLHNGDVHKAAEQSKVSEKSIVRRRQRFDISKNKE</sequence>
<dbReference type="InterPro" id="IPR027417">
    <property type="entry name" value="P-loop_NTPase"/>
</dbReference>
<evidence type="ECO:0000256" key="2">
    <source>
        <dbReference type="ARBA" id="ARBA00022840"/>
    </source>
</evidence>
<dbReference type="GO" id="GO:0003677">
    <property type="term" value="F:DNA binding"/>
    <property type="evidence" value="ECO:0007669"/>
    <property type="project" value="UniProtKB-KW"/>
</dbReference>
<evidence type="ECO:0000256" key="6">
    <source>
        <dbReference type="ARBA" id="ARBA00023163"/>
    </source>
</evidence>
<dbReference type="InterPro" id="IPR058031">
    <property type="entry name" value="AAA_lid_NorR"/>
</dbReference>
<evidence type="ECO:0000313" key="9">
    <source>
        <dbReference type="Proteomes" id="UP000179243"/>
    </source>
</evidence>
<dbReference type="InterPro" id="IPR025662">
    <property type="entry name" value="Sigma_54_int_dom_ATP-bd_1"/>
</dbReference>
<dbReference type="SMART" id="SM00382">
    <property type="entry name" value="AAA"/>
    <property type="match status" value="1"/>
</dbReference>
<dbReference type="Proteomes" id="UP000179243">
    <property type="component" value="Unassembled WGS sequence"/>
</dbReference>
<dbReference type="PROSITE" id="PS50045">
    <property type="entry name" value="SIGMA54_INTERACT_4"/>
    <property type="match status" value="1"/>
</dbReference>
<dbReference type="Pfam" id="PF13185">
    <property type="entry name" value="GAF_2"/>
    <property type="match status" value="1"/>
</dbReference>
<comment type="caution">
    <text evidence="8">The sequence shown here is derived from an EMBL/GenBank/DDBJ whole genome shotgun (WGS) entry which is preliminary data.</text>
</comment>
<keyword evidence="2" id="KW-0067">ATP-binding</keyword>
<dbReference type="PANTHER" id="PTHR32071:SF117">
    <property type="entry name" value="PTS-DEPENDENT DIHYDROXYACETONE KINASE OPERON REGULATORY PROTEIN-RELATED"/>
    <property type="match status" value="1"/>
</dbReference>
<dbReference type="Gene3D" id="1.10.10.60">
    <property type="entry name" value="Homeodomain-like"/>
    <property type="match status" value="1"/>
</dbReference>
<feature type="domain" description="Sigma-54 factor interaction" evidence="7">
    <location>
        <begin position="183"/>
        <end position="412"/>
    </location>
</feature>
<dbReference type="GO" id="GO:0005524">
    <property type="term" value="F:ATP binding"/>
    <property type="evidence" value="ECO:0007669"/>
    <property type="project" value="UniProtKB-KW"/>
</dbReference>
<evidence type="ECO:0000256" key="4">
    <source>
        <dbReference type="ARBA" id="ARBA00023125"/>
    </source>
</evidence>
<dbReference type="FunFam" id="3.40.50.300:FF:000006">
    <property type="entry name" value="DNA-binding transcriptional regulator NtrC"/>
    <property type="match status" value="1"/>
</dbReference>
<keyword evidence="6" id="KW-0804">Transcription</keyword>
<dbReference type="SUPFAM" id="SSF55781">
    <property type="entry name" value="GAF domain-like"/>
    <property type="match status" value="1"/>
</dbReference>
<dbReference type="SMART" id="SM00065">
    <property type="entry name" value="GAF"/>
    <property type="match status" value="1"/>
</dbReference>
<evidence type="ECO:0000313" key="8">
    <source>
        <dbReference type="EMBL" id="OGK05714.1"/>
    </source>
</evidence>
<organism evidence="8 9">
    <name type="scientific">Candidatus Raymondbacteria bacterium RIFOXYD12_FULL_49_13</name>
    <dbReference type="NCBI Taxonomy" id="1817890"/>
    <lineage>
        <taxon>Bacteria</taxon>
        <taxon>Raymondiibacteriota</taxon>
    </lineage>
</organism>
<dbReference type="InterPro" id="IPR003018">
    <property type="entry name" value="GAF"/>
</dbReference>
<proteinExistence type="predicted"/>
<accession>A0A1F7FG94</accession>
<dbReference type="PROSITE" id="PS00676">
    <property type="entry name" value="SIGMA54_INTERACT_2"/>
    <property type="match status" value="1"/>
</dbReference>
<dbReference type="InterPro" id="IPR002078">
    <property type="entry name" value="Sigma_54_int"/>
</dbReference>
<dbReference type="Pfam" id="PF25601">
    <property type="entry name" value="AAA_lid_14"/>
    <property type="match status" value="1"/>
</dbReference>
<dbReference type="InterPro" id="IPR003593">
    <property type="entry name" value="AAA+_ATPase"/>
</dbReference>
<evidence type="ECO:0000259" key="7">
    <source>
        <dbReference type="PROSITE" id="PS50045"/>
    </source>
</evidence>
<gene>
    <name evidence="8" type="ORF">A2519_03955</name>
</gene>
<dbReference type="PROSITE" id="PS00675">
    <property type="entry name" value="SIGMA54_INTERACT_1"/>
    <property type="match status" value="1"/>
</dbReference>
<dbReference type="Gene3D" id="1.10.8.60">
    <property type="match status" value="1"/>
</dbReference>
<dbReference type="AlphaFoldDB" id="A0A1F7FG94"/>
<keyword evidence="4" id="KW-0238">DNA-binding</keyword>
<evidence type="ECO:0000256" key="5">
    <source>
        <dbReference type="ARBA" id="ARBA00023159"/>
    </source>
</evidence>
<keyword evidence="5" id="KW-0010">Activator</keyword>
<dbReference type="InterPro" id="IPR009057">
    <property type="entry name" value="Homeodomain-like_sf"/>
</dbReference>
<evidence type="ECO:0000256" key="3">
    <source>
        <dbReference type="ARBA" id="ARBA00023015"/>
    </source>
</evidence>
<dbReference type="EMBL" id="MFYX01000050">
    <property type="protein sequence ID" value="OGK05714.1"/>
    <property type="molecule type" value="Genomic_DNA"/>
</dbReference>
<dbReference type="CDD" id="cd00009">
    <property type="entry name" value="AAA"/>
    <property type="match status" value="1"/>
</dbReference>